<evidence type="ECO:0000313" key="3">
    <source>
        <dbReference type="Proteomes" id="UP001470230"/>
    </source>
</evidence>
<sequence length="989" mass="116661">MNNDNTNYFEENQKLRQANENLNNELSSLKSQFEKTFSLSQTLEESYKKNSELSSTIHKLKDEKEDLMNRLQIIIQSNQELQNNFEIERNNLRLSFEKENQDLKNQASDKENEFSDVIKKNNETIKSLEQKSQFLEVKFNECQLENQKMCQSLSNYFNSEINSNDDLILFLNQPKIEEPDKKAESKIENQINDINFSIELQSYENTISKLKNKSKKDRKSYEQIIEDLKRTIEMMQNDFSLKEKEYLSQFEELRNKVDRQTNQMNEMSQTKDLAIQENARLKTKIHCITHEFEAKQLNESLHHNENINSLTVKLNQAEDSNEKLKTQVPILLNQLKFFKNTAKSLKEKVTDLEKSIDSLTAENNKNVEQIYKLKKEIETKDKDISEINKKNNEIAIQLKKYVNLLKDKTTENAKLKAAFEHSTVEMEAQKNEFFDVKNERDELLNTVTQNESKITSLESKVNEILNKNKNLENELIIAQKKLVVSSEPINETSLLPLTTWAVGTFPNDLAEMITKISDNQTLQTPSKLKHIFSIIMEWYQKKDERVNNEIESIKQKIFDMETNESLFVKYLSNIFEKDYSNIFTDEALQRDLDNYVSNLKIEIKKNDQKVRNYESEMIDFLVFMNADNLIKAKEKVEKLNRKIQKLKENLESHKIKIADLLKSHKIKEKEFQTSLSKRQKENNQLKSEIDKSHKTIQSLQIEISSIQSKSEEKSAIDEQKMHNASVEFEAKIAEFERQNNVLSEKVQEVTKLREKTEESKVELKTEINQLQKSIQHLSQKNDEKNQEIQQIKTQSEEKIRRFHDIIQSDREVFKQKEKRYKALIQKMIKENNEEREKKQNQVNDLENQNESLKSQNDELSIQIHSLNMKIQTIEADFERQKRLLESQMKTDLLSKEVAFNSQLEECRKKLHEVKVNLMGFIASQFCSLFNTKEKLDETNFEVFIQNISKKLSSLMDMEWRLRELLQLGPRQSIEDAVSSLLLRSQENRS</sequence>
<proteinExistence type="predicted"/>
<dbReference type="PANTHER" id="PTHR43941">
    <property type="entry name" value="STRUCTURAL MAINTENANCE OF CHROMOSOMES PROTEIN 2"/>
    <property type="match status" value="1"/>
</dbReference>
<feature type="coiled-coil region" evidence="1">
    <location>
        <begin position="398"/>
        <end position="481"/>
    </location>
</feature>
<keyword evidence="1" id="KW-0175">Coiled coil</keyword>
<organism evidence="2 3">
    <name type="scientific">Tritrichomonas musculus</name>
    <dbReference type="NCBI Taxonomy" id="1915356"/>
    <lineage>
        <taxon>Eukaryota</taxon>
        <taxon>Metamonada</taxon>
        <taxon>Parabasalia</taxon>
        <taxon>Tritrichomonadida</taxon>
        <taxon>Tritrichomonadidae</taxon>
        <taxon>Tritrichomonas</taxon>
    </lineage>
</organism>
<feature type="coiled-coil region" evidence="1">
    <location>
        <begin position="596"/>
        <end position="876"/>
    </location>
</feature>
<comment type="caution">
    <text evidence="2">The sequence shown here is derived from an EMBL/GenBank/DDBJ whole genome shotgun (WGS) entry which is preliminary data.</text>
</comment>
<protein>
    <recommendedName>
        <fullName evidence="4">Viral A-type inclusion protein</fullName>
    </recommendedName>
</protein>
<name>A0ABR2KVA7_9EUKA</name>
<dbReference type="EMBL" id="JAPFFF010000003">
    <property type="protein sequence ID" value="KAK8894837.1"/>
    <property type="molecule type" value="Genomic_DNA"/>
</dbReference>
<gene>
    <name evidence="2" type="ORF">M9Y10_023276</name>
</gene>
<dbReference type="Proteomes" id="UP001470230">
    <property type="component" value="Unassembled WGS sequence"/>
</dbReference>
<feature type="coiled-coil region" evidence="1">
    <location>
        <begin position="5"/>
        <end position="145"/>
    </location>
</feature>
<accession>A0ABR2KVA7</accession>
<evidence type="ECO:0000313" key="2">
    <source>
        <dbReference type="EMBL" id="KAK8894837.1"/>
    </source>
</evidence>
<feature type="coiled-coil region" evidence="1">
    <location>
        <begin position="200"/>
        <end position="362"/>
    </location>
</feature>
<reference evidence="2 3" key="1">
    <citation type="submission" date="2024-04" db="EMBL/GenBank/DDBJ databases">
        <title>Tritrichomonas musculus Genome.</title>
        <authorList>
            <person name="Alves-Ferreira E."/>
            <person name="Grigg M."/>
            <person name="Lorenzi H."/>
            <person name="Galac M."/>
        </authorList>
    </citation>
    <scope>NUCLEOTIDE SEQUENCE [LARGE SCALE GENOMIC DNA]</scope>
    <source>
        <strain evidence="2 3">EAF2021</strain>
    </source>
</reference>
<evidence type="ECO:0000256" key="1">
    <source>
        <dbReference type="SAM" id="Coils"/>
    </source>
</evidence>
<keyword evidence="3" id="KW-1185">Reference proteome</keyword>
<dbReference type="PANTHER" id="PTHR43941:SF1">
    <property type="entry name" value="STRUCTURAL MAINTENANCE OF CHROMOSOMES PROTEIN 2"/>
    <property type="match status" value="1"/>
</dbReference>
<evidence type="ECO:0008006" key="4">
    <source>
        <dbReference type="Google" id="ProtNLM"/>
    </source>
</evidence>